<feature type="compositionally biased region" description="Basic and acidic residues" evidence="11">
    <location>
        <begin position="2045"/>
        <end position="2054"/>
    </location>
</feature>
<feature type="disulfide bond" evidence="10">
    <location>
        <begin position="2103"/>
        <end position="2115"/>
    </location>
</feature>
<feature type="disulfide bond" evidence="10">
    <location>
        <begin position="1515"/>
        <end position="1533"/>
    </location>
</feature>
<dbReference type="EMBL" id="LUCM01011668">
    <property type="protein sequence ID" value="KAA0183613.1"/>
    <property type="molecule type" value="Genomic_DNA"/>
</dbReference>
<feature type="disulfide bond" evidence="10">
    <location>
        <begin position="749"/>
        <end position="764"/>
    </location>
</feature>
<accession>A0A8E0RIW3</accession>
<feature type="disulfide bond" evidence="10">
    <location>
        <begin position="1284"/>
        <end position="1302"/>
    </location>
</feature>
<dbReference type="PROSITE" id="PS01209">
    <property type="entry name" value="LDLRA_1"/>
    <property type="match status" value="10"/>
</dbReference>
<feature type="disulfide bond" evidence="10">
    <location>
        <begin position="1113"/>
        <end position="1131"/>
    </location>
</feature>
<dbReference type="GO" id="GO:0012505">
    <property type="term" value="C:endomembrane system"/>
    <property type="evidence" value="ECO:0007669"/>
    <property type="project" value="UniProtKB-SubCell"/>
</dbReference>
<dbReference type="CDD" id="cd00112">
    <property type="entry name" value="LDLa"/>
    <property type="match status" value="16"/>
</dbReference>
<feature type="disulfide bond" evidence="10">
    <location>
        <begin position="1684"/>
        <end position="1702"/>
    </location>
</feature>
<keyword evidence="3" id="KW-0812">Transmembrane</keyword>
<reference evidence="13" key="1">
    <citation type="submission" date="2019-05" db="EMBL/GenBank/DDBJ databases">
        <title>Annotation for the trematode Fasciolopsis buski.</title>
        <authorList>
            <person name="Choi Y.-J."/>
        </authorList>
    </citation>
    <scope>NUCLEOTIDE SEQUENCE</scope>
    <source>
        <strain evidence="13">HT</strain>
        <tissue evidence="13">Whole worm</tissue>
    </source>
</reference>
<evidence type="ECO:0000256" key="2">
    <source>
        <dbReference type="ARBA" id="ARBA00004308"/>
    </source>
</evidence>
<feature type="disulfide bond" evidence="10">
    <location>
        <begin position="1277"/>
        <end position="1289"/>
    </location>
</feature>
<keyword evidence="9" id="KW-0325">Glycoprotein</keyword>
<dbReference type="InterPro" id="IPR003599">
    <property type="entry name" value="Ig_sub"/>
</dbReference>
<feature type="disulfide bond" evidence="10">
    <location>
        <begin position="1470"/>
        <end position="1482"/>
    </location>
</feature>
<comment type="caution">
    <text evidence="13">The sequence shown here is derived from an EMBL/GenBank/DDBJ whole genome shotgun (WGS) entry which is preliminary data.</text>
</comment>
<feature type="disulfide bond" evidence="10">
    <location>
        <begin position="1508"/>
        <end position="1520"/>
    </location>
</feature>
<dbReference type="InterPro" id="IPR023415">
    <property type="entry name" value="LDLR_class-A_CS"/>
</dbReference>
<keyword evidence="7" id="KW-0472">Membrane</keyword>
<feature type="disulfide bond" evidence="10">
    <location>
        <begin position="510"/>
        <end position="528"/>
    </location>
</feature>
<feature type="disulfide bond" evidence="10">
    <location>
        <begin position="1843"/>
        <end position="1855"/>
    </location>
</feature>
<feature type="region of interest" description="Disordered" evidence="11">
    <location>
        <begin position="2040"/>
        <end position="2059"/>
    </location>
</feature>
<dbReference type="PRINTS" id="PR00261">
    <property type="entry name" value="LDLRECEPTOR"/>
</dbReference>
<feature type="disulfide bond" evidence="10">
    <location>
        <begin position="503"/>
        <end position="515"/>
    </location>
</feature>
<dbReference type="PANTHER" id="PTHR24270">
    <property type="entry name" value="LOW-DENSITY LIPOPROTEIN RECEPTOR-RELATED"/>
    <property type="match status" value="1"/>
</dbReference>
<feature type="disulfide bond" evidence="10">
    <location>
        <begin position="768"/>
        <end position="780"/>
    </location>
</feature>
<evidence type="ECO:0000256" key="4">
    <source>
        <dbReference type="ARBA" id="ARBA00022729"/>
    </source>
</evidence>
<feature type="disulfide bond" evidence="10">
    <location>
        <begin position="936"/>
        <end position="948"/>
    </location>
</feature>
<dbReference type="Pfam" id="PF00057">
    <property type="entry name" value="Ldl_recept_a"/>
    <property type="match status" value="19"/>
</dbReference>
<dbReference type="InterPro" id="IPR007110">
    <property type="entry name" value="Ig-like_dom"/>
</dbReference>
<feature type="disulfide bond" evidence="10">
    <location>
        <begin position="955"/>
        <end position="970"/>
    </location>
</feature>
<keyword evidence="6" id="KW-1133">Transmembrane helix</keyword>
<dbReference type="SUPFAM" id="SSF48726">
    <property type="entry name" value="Immunoglobulin"/>
    <property type="match status" value="1"/>
</dbReference>
<feature type="disulfide bond" evidence="10">
    <location>
        <begin position="1106"/>
        <end position="1118"/>
    </location>
</feature>
<feature type="disulfide bond" evidence="10">
    <location>
        <begin position="1064"/>
        <end position="1076"/>
    </location>
</feature>
<feature type="disulfide bond" evidence="10">
    <location>
        <begin position="2233"/>
        <end position="2245"/>
    </location>
</feature>
<dbReference type="SMART" id="SM00409">
    <property type="entry name" value="IG"/>
    <property type="match status" value="4"/>
</dbReference>
<feature type="disulfide bond" evidence="10">
    <location>
        <begin position="903"/>
        <end position="921"/>
    </location>
</feature>
<feature type="disulfide bond" evidence="10">
    <location>
        <begin position="730"/>
        <end position="742"/>
    </location>
</feature>
<dbReference type="InterPro" id="IPR002172">
    <property type="entry name" value="LDrepeatLR_classA_rpt"/>
</dbReference>
<evidence type="ECO:0000256" key="3">
    <source>
        <dbReference type="ARBA" id="ARBA00022692"/>
    </source>
</evidence>
<feature type="disulfide bond" evidence="10">
    <location>
        <begin position="2240"/>
        <end position="2258"/>
    </location>
</feature>
<dbReference type="FunFam" id="4.10.400.10:FF:000034">
    <property type="entry name" value="Low-density lipoprotein receptor-related protein 2"/>
    <property type="match status" value="2"/>
</dbReference>
<dbReference type="SUPFAM" id="SSF57424">
    <property type="entry name" value="LDL receptor-like module"/>
    <property type="match status" value="19"/>
</dbReference>
<feature type="disulfide bond" evidence="10">
    <location>
        <begin position="1435"/>
        <end position="1453"/>
    </location>
</feature>
<feature type="disulfide bond" evidence="10">
    <location>
        <begin position="1553"/>
        <end position="1571"/>
    </location>
</feature>
<gene>
    <name evidence="13" type="ORF">FBUS_02030</name>
</gene>
<feature type="disulfide bond" evidence="10">
    <location>
        <begin position="1477"/>
        <end position="1495"/>
    </location>
</feature>
<dbReference type="SMART" id="SM00192">
    <property type="entry name" value="LDLa"/>
    <property type="match status" value="20"/>
</dbReference>
<feature type="disulfide bond" evidence="10">
    <location>
        <begin position="1979"/>
        <end position="1997"/>
    </location>
</feature>
<dbReference type="OrthoDB" id="10013209at2759"/>
<evidence type="ECO:0000256" key="1">
    <source>
        <dbReference type="ARBA" id="ARBA00004167"/>
    </source>
</evidence>
<evidence type="ECO:0000256" key="7">
    <source>
        <dbReference type="ARBA" id="ARBA00023136"/>
    </source>
</evidence>
<feature type="disulfide bond" evidence="10">
    <location>
        <begin position="737"/>
        <end position="755"/>
    </location>
</feature>
<feature type="disulfide bond" evidence="10">
    <location>
        <begin position="1071"/>
        <end position="1089"/>
    </location>
</feature>
<dbReference type="InterPro" id="IPR036055">
    <property type="entry name" value="LDL_receptor-like_sf"/>
</dbReference>
<organism evidence="13 14">
    <name type="scientific">Fasciolopsis buskii</name>
    <dbReference type="NCBI Taxonomy" id="27845"/>
    <lineage>
        <taxon>Eukaryota</taxon>
        <taxon>Metazoa</taxon>
        <taxon>Spiralia</taxon>
        <taxon>Lophotrochozoa</taxon>
        <taxon>Platyhelminthes</taxon>
        <taxon>Trematoda</taxon>
        <taxon>Digenea</taxon>
        <taxon>Plagiorchiida</taxon>
        <taxon>Echinostomata</taxon>
        <taxon>Echinostomatoidea</taxon>
        <taxon>Fasciolidae</taxon>
        <taxon>Fasciolopsis</taxon>
    </lineage>
</organism>
<evidence type="ECO:0000256" key="9">
    <source>
        <dbReference type="ARBA" id="ARBA00023180"/>
    </source>
</evidence>
<evidence type="ECO:0000313" key="13">
    <source>
        <dbReference type="EMBL" id="KAA0183613.1"/>
    </source>
</evidence>
<feature type="disulfide bond" evidence="10">
    <location>
        <begin position="1234"/>
        <end position="1246"/>
    </location>
</feature>
<feature type="disulfide bond" evidence="10">
    <location>
        <begin position="674"/>
        <end position="692"/>
    </location>
</feature>
<dbReference type="PROSITE" id="PS50068">
    <property type="entry name" value="LDLRA_2"/>
    <property type="match status" value="20"/>
</dbReference>
<dbReference type="InterPro" id="IPR013783">
    <property type="entry name" value="Ig-like_fold"/>
</dbReference>
<dbReference type="Pfam" id="PF13895">
    <property type="entry name" value="Ig_2"/>
    <property type="match status" value="1"/>
</dbReference>
<dbReference type="InterPro" id="IPR050685">
    <property type="entry name" value="LDLR"/>
</dbReference>
<evidence type="ECO:0000256" key="5">
    <source>
        <dbReference type="ARBA" id="ARBA00022737"/>
    </source>
</evidence>
<evidence type="ECO:0000256" key="6">
    <source>
        <dbReference type="ARBA" id="ARBA00022989"/>
    </source>
</evidence>
<feature type="disulfide bond" evidence="10">
    <location>
        <begin position="943"/>
        <end position="961"/>
    </location>
</feature>
<keyword evidence="4" id="KW-0732">Signal</keyword>
<keyword evidence="5" id="KW-0677">Repeat</keyword>
<evidence type="ECO:0000256" key="10">
    <source>
        <dbReference type="PROSITE-ProRule" id="PRU00124"/>
    </source>
</evidence>
<dbReference type="GO" id="GO:0016192">
    <property type="term" value="P:vesicle-mediated transport"/>
    <property type="evidence" value="ECO:0007669"/>
    <property type="project" value="UniProtKB-ARBA"/>
</dbReference>
<evidence type="ECO:0000259" key="12">
    <source>
        <dbReference type="PROSITE" id="PS50835"/>
    </source>
</evidence>
<feature type="disulfide bond" evidence="10">
    <location>
        <begin position="1677"/>
        <end position="1689"/>
    </location>
</feature>
<dbReference type="Gene3D" id="2.60.40.10">
    <property type="entry name" value="Immunoglobulins"/>
    <property type="match status" value="1"/>
</dbReference>
<evidence type="ECO:0000313" key="14">
    <source>
        <dbReference type="Proteomes" id="UP000728185"/>
    </source>
</evidence>
<name>A0A8E0RIW3_9TREM</name>
<feature type="disulfide bond" evidence="10">
    <location>
        <begin position="1527"/>
        <end position="1542"/>
    </location>
</feature>
<dbReference type="InterPro" id="IPR036179">
    <property type="entry name" value="Ig-like_dom_sf"/>
</dbReference>
<dbReference type="PROSITE" id="PS50835">
    <property type="entry name" value="IG_LIKE"/>
    <property type="match status" value="1"/>
</dbReference>
<dbReference type="Proteomes" id="UP000728185">
    <property type="component" value="Unassembled WGS sequence"/>
</dbReference>
<protein>
    <recommendedName>
        <fullName evidence="12">Ig-like domain-containing protein</fullName>
    </recommendedName>
</protein>
<feature type="disulfide bond" evidence="10">
    <location>
        <begin position="896"/>
        <end position="908"/>
    </location>
</feature>
<feature type="disulfide bond" evidence="10">
    <location>
        <begin position="775"/>
        <end position="793"/>
    </location>
</feature>
<feature type="domain" description="Ig-like" evidence="12">
    <location>
        <begin position="318"/>
        <end position="401"/>
    </location>
</feature>
<feature type="disulfide bond" evidence="10">
    <location>
        <begin position="1546"/>
        <end position="1558"/>
    </location>
</feature>
<dbReference type="GO" id="GO:0005886">
    <property type="term" value="C:plasma membrane"/>
    <property type="evidence" value="ECO:0007669"/>
    <property type="project" value="TreeGrafter"/>
</dbReference>
<feature type="disulfide bond" evidence="10">
    <location>
        <begin position="667"/>
        <end position="679"/>
    </location>
</feature>
<feature type="disulfide bond" evidence="10">
    <location>
        <begin position="1125"/>
        <end position="1140"/>
    </location>
</feature>
<feature type="disulfide bond" evidence="10">
    <location>
        <begin position="711"/>
        <end position="726"/>
    </location>
</feature>
<feature type="disulfide bond" evidence="10">
    <location>
        <begin position="2110"/>
        <end position="2128"/>
    </location>
</feature>
<evidence type="ECO:0000256" key="8">
    <source>
        <dbReference type="ARBA" id="ARBA00023157"/>
    </source>
</evidence>
<feature type="disulfide bond" evidence="10">
    <location>
        <begin position="1565"/>
        <end position="1580"/>
    </location>
</feature>
<feature type="disulfide bond" evidence="10">
    <location>
        <begin position="1850"/>
        <end position="1868"/>
    </location>
</feature>
<comment type="subcellular location">
    <subcellularLocation>
        <location evidence="2">Endomembrane system</location>
    </subcellularLocation>
    <subcellularLocation>
        <location evidence="1">Membrane</location>
        <topology evidence="1">Single-pass membrane protein</topology>
    </subcellularLocation>
</comment>
<proteinExistence type="predicted"/>
<evidence type="ECO:0000256" key="11">
    <source>
        <dbReference type="SAM" id="MobiDB-lite"/>
    </source>
</evidence>
<sequence length="2406" mass="267713">MRTANFTAAAYNRETKAQNDPLSELTKFHPRQVHVFNSSTRVGKLSLRFVNYDEEAHRGLSGAGVTFPGLRGNVLEALETGDILQECRVVSSKPIEYRYQWLGPDGNLISNNPILQKDYVLRPKDEGIYKCRAIPNHSGLLPVENNLIVTITPLRFTINTVSEDLKIGGFTRRRISIMPPNGAHLSTRETFTYLWLDPDGKPIPQGSGPDMHVTFRSPQDFGRYYVQVRGLNSGYKRDLVNYITLDDGIVEPTYSVVIGEVSGPLYFNSRLELTCSPNPPNPAARINWLGPDGTVIADSRNLSVDLTASGSVTDAPIPSGRYTIAIIQTPLTFRYGDSVRLRCVIQPDPPHVQFEWQKDGQIIGRTSELFIPDFSPYDVGRYQCLARIEGYADMSSNATVLPGSEDSGPLELIMHPGVIYLPAFTPLQIECISRRSNLQPIARFANGMPVESDNRFRISRPDNQRLVITAPGGLSNVYNGHRIQCVLPGVGDKETTMYIIDRCVSTESQCRSRECVPTSKLCDGRPDCRDRSDEGEDFCTHCLHTFVVLSTIFSSPYSRGGPSHTEMVKSDAGVTVSPTRIVVRPGEAFALQCQSLVRGRMPYARFVYSGMNVEQDPRFRTERPSREQLIIQAPRGLDLSANNTRIECYFPDEGTRIAIINIVDRPCPPQSFYCMDGSCIPTSGFCDGVRQCPDGSDELGCGECIDPAKRCDGRQDCLDGFDEKGCPSRCPSPKHECRSGECIPPGQVCDGRRDCADGSDEANCRVPCLPPNIHCSSGECIGPQAKCDGRIDCADGSDERDCVRGPSFRPSELIVRPYGTLEIECVSGTPDIRPQVTLSNGTMVEHLSRFIVTYPSADRIVVQLPDVTERDRGLVFRCSYPTGESTEARVVIESPCGPADMMCRNGMCIPYRQFCNGIPECPDGSDEQLPHCETACQMNQYKCVSGDCVDISARCDGRRDCYDGSDEAGCPSRPILLPERPIARPYGAVEIECRSNEPGVRPELRLLNGTLLELLPRFEIMRPLTEVVIARVRDLTERDRNLVIQCLYPSGETSRTEIIIESPCGPNEWMCRDGTCLPQSYFCNGRPECRDGSDEQPPHCEAFVGCRSDEFQCSPGECVDARRRCDGRVDCRDGSDERGCAVVPIIRPERPIVRPYGSVELECRSNQPHIRPELRLLNGTPVEHLPRFEVTRPSFDVVIVRIREMTERDRNLAFQCTYPTGEISQTEIVIESPCGPNEWMCRDGTCLPQSYFCNGRPECRDRSDEQPPHCEAFVPRCQSYEFQCRSGECIDVRRKCDQRQDCYDGSDEEDCVSKSKSCPEFDRTFYADLKGIRSPVRPTIRPERPVIRPYGSAEIECRSNQPHIRPEMRLANGTPVEQLPRFEVRRPQNDVVIVRITDLTERDRNLVIQCLYPTGERSETEIVIDSPCGPSEWMCRNGQCAPQIYFCNGREDCRDGSDEMPPHCTAVPGCQPHEFRCTSGECIDSRRRCDRRRDCYDGSDEEQCEQGCQAHEFRCNTGECIDARRRCDRQRDCYDGSDEDGCEVRCQPHEYRCGSGECIDSRRRCDRQRDCYDGSDEEGCTYPTQGPIIRPERPIVRPYSRVEFECRSDIPGVRPHVTLDNGTALELLPRFQVMRPTLEMAIVRIDNLTEADRDMIIRCSYPTGESSQTVIIIDSPCGPNEVMCRSGSCVPAAAVCDGRPDCPDGSDELPPRCLAKFDIRISKVEVLSKVNFGPAPQMLLLPIHFFLDVIASVEIRPNVIHANPYEPFKLECISHNSAVQPYAQFSDGRPVEGDNRFHLTFVTPNHLRIDALYGLTERDNMTIVCVFPGIGNRSAIIDVSRPCPFGEYQCQDGRCLQSSLFCNGRPDCPDGSDESSRYCGVKVIVIPGFIRTKPFEMFQFECNSSVPGTRPTVYFDGSAVDSDPRFIVIRPTTERVIVQAPQGIPDHGGHLFRCVSVTGAGEAVPVQVETECPPGQYQCVGGRCIPATAICDGRTDCPDGSDENPSNCALDLLIIPGYIYLQPRELFEFVCQSRPGTSPPQVRFVDGRPVESDPRFTVSRPTPQRVIVRAESGMTEADDNTRLICYTAEGLRREILVQVQARCPPGQRQCTDGRCIPESYFCNGRPDCADGSDEDPARCGAGDITVRPGAINVKLFESFQFECISPVPGVIPSVSFDGEPVDRYAQFSVSRPTPERVIVNTPYGLSEPGIHLFSCSTPSGTTREVLVRVEDGCGPNEFRCRDGTCIPRASLCDRRIDCADGSDESPSECPDQVVQISVRFTPSEVRVQPGHRVRLECRTDVPGTSPTVRFADGQPISEDSRFVITRPSTETVVIEVPYGFDAAARRVVLTSDKDDARAGIASLSDSFAMASNTAQTDSTKGRRIAGVCHLFMRDDGTTAVVVAVKT</sequence>
<feature type="disulfide bond" evidence="10">
    <location>
        <begin position="1972"/>
        <end position="1984"/>
    </location>
</feature>
<feature type="disulfide bond" evidence="10">
    <location>
        <begin position="1428"/>
        <end position="1440"/>
    </location>
</feature>
<dbReference type="PANTHER" id="PTHR24270:SF61">
    <property type="entry name" value="EGF-LIKE DOMAIN-CONTAINING PROTEIN"/>
    <property type="match status" value="1"/>
</dbReference>
<keyword evidence="14" id="KW-1185">Reference proteome</keyword>
<comment type="caution">
    <text evidence="10">Lacks conserved residue(s) required for the propagation of feature annotation.</text>
</comment>
<feature type="disulfide bond" evidence="10">
    <location>
        <begin position="1489"/>
        <end position="1504"/>
    </location>
</feature>
<dbReference type="Gene3D" id="4.10.400.10">
    <property type="entry name" value="Low-density Lipoprotein Receptor"/>
    <property type="match status" value="20"/>
</dbReference>
<feature type="disulfide bond" evidence="10">
    <location>
        <begin position="1296"/>
        <end position="1311"/>
    </location>
</feature>
<feature type="disulfide bond" evidence="10">
    <location>
        <begin position="1241"/>
        <end position="1259"/>
    </location>
</feature>
<feature type="disulfide bond" evidence="10">
    <location>
        <begin position="686"/>
        <end position="701"/>
    </location>
</feature>
<feature type="disulfide bond" evidence="10">
    <location>
        <begin position="787"/>
        <end position="802"/>
    </location>
</feature>
<dbReference type="CDD" id="cd00096">
    <property type="entry name" value="Ig"/>
    <property type="match status" value="1"/>
</dbReference>
<keyword evidence="8 10" id="KW-1015">Disulfide bond</keyword>